<evidence type="ECO:0000259" key="4">
    <source>
        <dbReference type="PROSITE" id="PS50949"/>
    </source>
</evidence>
<dbReference type="SMART" id="SM00895">
    <property type="entry name" value="FCD"/>
    <property type="match status" value="1"/>
</dbReference>
<dbReference type="InterPro" id="IPR036388">
    <property type="entry name" value="WH-like_DNA-bd_sf"/>
</dbReference>
<proteinExistence type="predicted"/>
<evidence type="ECO:0000313" key="5">
    <source>
        <dbReference type="EMBL" id="AKS31607.1"/>
    </source>
</evidence>
<dbReference type="InterPro" id="IPR011711">
    <property type="entry name" value="GntR_C"/>
</dbReference>
<keyword evidence="3" id="KW-0804">Transcription</keyword>
<dbReference type="SUPFAM" id="SSF48008">
    <property type="entry name" value="GntR ligand-binding domain-like"/>
    <property type="match status" value="1"/>
</dbReference>
<sequence length="245" mass="27309">MPDHPPERQAGASARRRMVDAMPSNLGQHTRAEQLAAVLDARIRDGGLRPGESIGTLESLRAETKFAYSTISEAVRLLRDRGIIEIRPGRGGGLFVADAGPVVRMRRTLLRVPDHPETVADAVELREHLEILIATTAARHRTTRDVADLRALLVGMEQTRTWEDFVRANWVLHERIAEICPNEMARAVYVGTLGHLRSTSSPIGDQMTDEYRQQRLQIHCELVDAIEAGHETAVRDVVTRHNVTA</sequence>
<dbReference type="EMBL" id="CP012150">
    <property type="protein sequence ID" value="AKS31607.1"/>
    <property type="molecule type" value="Genomic_DNA"/>
</dbReference>
<evidence type="ECO:0000256" key="1">
    <source>
        <dbReference type="ARBA" id="ARBA00023015"/>
    </source>
</evidence>
<protein>
    <submittedName>
        <fullName evidence="5">GntR family transcriptional regulator</fullName>
    </submittedName>
</protein>
<organism evidence="5 6">
    <name type="scientific">Mycolicibacterium goodii</name>
    <name type="common">Mycobacterium goodii</name>
    <dbReference type="NCBI Taxonomy" id="134601"/>
    <lineage>
        <taxon>Bacteria</taxon>
        <taxon>Bacillati</taxon>
        <taxon>Actinomycetota</taxon>
        <taxon>Actinomycetes</taxon>
        <taxon>Mycobacteriales</taxon>
        <taxon>Mycobacteriaceae</taxon>
        <taxon>Mycolicibacterium</taxon>
    </lineage>
</organism>
<evidence type="ECO:0000256" key="2">
    <source>
        <dbReference type="ARBA" id="ARBA00023125"/>
    </source>
</evidence>
<dbReference type="OrthoDB" id="3232242at2"/>
<gene>
    <name evidence="5" type="ORF">AFA91_06665</name>
</gene>
<keyword evidence="1" id="KW-0805">Transcription regulation</keyword>
<reference evidence="5 6" key="1">
    <citation type="submission" date="2015-07" db="EMBL/GenBank/DDBJ databases">
        <title>Complete genome sequence of Mycobacterium goodii X7B, a facultative thermophilic biodesulfurizing bacterium.</title>
        <authorList>
            <person name="Yu B."/>
            <person name="Li F."/>
            <person name="Xu P."/>
        </authorList>
    </citation>
    <scope>NUCLEOTIDE SEQUENCE [LARGE SCALE GENOMIC DNA]</scope>
    <source>
        <strain evidence="5 6">X7B</strain>
    </source>
</reference>
<dbReference type="PATRIC" id="fig|134601.6.peg.1385"/>
<dbReference type="Pfam" id="PF00392">
    <property type="entry name" value="GntR"/>
    <property type="match status" value="1"/>
</dbReference>
<evidence type="ECO:0000313" key="6">
    <source>
        <dbReference type="Proteomes" id="UP000062255"/>
    </source>
</evidence>
<dbReference type="Gene3D" id="1.10.10.10">
    <property type="entry name" value="Winged helix-like DNA-binding domain superfamily/Winged helix DNA-binding domain"/>
    <property type="match status" value="1"/>
</dbReference>
<dbReference type="Gene3D" id="1.20.120.530">
    <property type="entry name" value="GntR ligand-binding domain-like"/>
    <property type="match status" value="1"/>
</dbReference>
<dbReference type="SUPFAM" id="SSF46785">
    <property type="entry name" value="Winged helix' DNA-binding domain"/>
    <property type="match status" value="1"/>
</dbReference>
<dbReference type="PROSITE" id="PS50949">
    <property type="entry name" value="HTH_GNTR"/>
    <property type="match status" value="1"/>
</dbReference>
<dbReference type="STRING" id="134601.AFA91_06665"/>
<dbReference type="InterPro" id="IPR008920">
    <property type="entry name" value="TF_FadR/GntR_C"/>
</dbReference>
<dbReference type="PANTHER" id="PTHR43537:SF24">
    <property type="entry name" value="GLUCONATE OPERON TRANSCRIPTIONAL REPRESSOR"/>
    <property type="match status" value="1"/>
</dbReference>
<feature type="domain" description="HTH gntR-type" evidence="4">
    <location>
        <begin position="29"/>
        <end position="99"/>
    </location>
</feature>
<name>A0A0K0X2M8_MYCGD</name>
<dbReference type="Pfam" id="PF07729">
    <property type="entry name" value="FCD"/>
    <property type="match status" value="1"/>
</dbReference>
<evidence type="ECO:0000256" key="3">
    <source>
        <dbReference type="ARBA" id="ARBA00023163"/>
    </source>
</evidence>
<dbReference type="AlphaFoldDB" id="A0A0K0X2M8"/>
<keyword evidence="2" id="KW-0238">DNA-binding</keyword>
<dbReference type="GO" id="GO:0003677">
    <property type="term" value="F:DNA binding"/>
    <property type="evidence" value="ECO:0007669"/>
    <property type="project" value="UniProtKB-KW"/>
</dbReference>
<dbReference type="KEGG" id="mgo:AFA91_06665"/>
<dbReference type="PANTHER" id="PTHR43537">
    <property type="entry name" value="TRANSCRIPTIONAL REGULATOR, GNTR FAMILY"/>
    <property type="match status" value="1"/>
</dbReference>
<dbReference type="InterPro" id="IPR000524">
    <property type="entry name" value="Tscrpt_reg_HTH_GntR"/>
</dbReference>
<dbReference type="Proteomes" id="UP000062255">
    <property type="component" value="Chromosome"/>
</dbReference>
<accession>A0A0K0X2M8</accession>
<dbReference type="InterPro" id="IPR036390">
    <property type="entry name" value="WH_DNA-bd_sf"/>
</dbReference>
<dbReference type="GO" id="GO:0003700">
    <property type="term" value="F:DNA-binding transcription factor activity"/>
    <property type="evidence" value="ECO:0007669"/>
    <property type="project" value="InterPro"/>
</dbReference>